<dbReference type="AlphaFoldDB" id="A0A2R6NJH1"/>
<protein>
    <submittedName>
        <fullName evidence="1">Uncharacterized protein</fullName>
    </submittedName>
</protein>
<gene>
    <name evidence="1" type="ORF">PHLCEN_2v11619</name>
</gene>
<dbReference type="EMBL" id="MLYV02001160">
    <property type="protein sequence ID" value="PSR72519.1"/>
    <property type="molecule type" value="Genomic_DNA"/>
</dbReference>
<keyword evidence="2" id="KW-1185">Reference proteome</keyword>
<reference evidence="1 2" key="1">
    <citation type="submission" date="2018-02" db="EMBL/GenBank/DDBJ databases">
        <title>Genome sequence of the basidiomycete white-rot fungus Phlebia centrifuga.</title>
        <authorList>
            <person name="Granchi Z."/>
            <person name="Peng M."/>
            <person name="de Vries R.P."/>
            <person name="Hilden K."/>
            <person name="Makela M.R."/>
            <person name="Grigoriev I."/>
            <person name="Riley R."/>
        </authorList>
    </citation>
    <scope>NUCLEOTIDE SEQUENCE [LARGE SCALE GENOMIC DNA]</scope>
    <source>
        <strain evidence="1 2">FBCC195</strain>
    </source>
</reference>
<name>A0A2R6NJH1_9APHY</name>
<comment type="caution">
    <text evidence="1">The sequence shown here is derived from an EMBL/GenBank/DDBJ whole genome shotgun (WGS) entry which is preliminary data.</text>
</comment>
<organism evidence="1 2">
    <name type="scientific">Hermanssonia centrifuga</name>
    <dbReference type="NCBI Taxonomy" id="98765"/>
    <lineage>
        <taxon>Eukaryota</taxon>
        <taxon>Fungi</taxon>
        <taxon>Dikarya</taxon>
        <taxon>Basidiomycota</taxon>
        <taxon>Agaricomycotina</taxon>
        <taxon>Agaricomycetes</taxon>
        <taxon>Polyporales</taxon>
        <taxon>Meruliaceae</taxon>
        <taxon>Hermanssonia</taxon>
    </lineage>
</organism>
<proteinExistence type="predicted"/>
<evidence type="ECO:0000313" key="1">
    <source>
        <dbReference type="EMBL" id="PSR72519.1"/>
    </source>
</evidence>
<accession>A0A2R6NJH1</accession>
<evidence type="ECO:0000313" key="2">
    <source>
        <dbReference type="Proteomes" id="UP000186601"/>
    </source>
</evidence>
<sequence>MEGEEDVVVSGVGDAASAPFCTMPGCWDPSALFTPLTMRCFRYFINTMSGGLADLALLPSVTMLALSAGAPAPCAPL</sequence>
<dbReference type="Proteomes" id="UP000186601">
    <property type="component" value="Unassembled WGS sequence"/>
</dbReference>